<evidence type="ECO:0000259" key="3">
    <source>
        <dbReference type="PROSITE" id="PS50110"/>
    </source>
</evidence>
<keyword evidence="5" id="KW-1185">Reference proteome</keyword>
<dbReference type="PANTHER" id="PTHR43214">
    <property type="entry name" value="TWO-COMPONENT RESPONSE REGULATOR"/>
    <property type="match status" value="1"/>
</dbReference>
<dbReference type="Proteomes" id="UP000632498">
    <property type="component" value="Unassembled WGS sequence"/>
</dbReference>
<evidence type="ECO:0000313" key="4">
    <source>
        <dbReference type="EMBL" id="GGF55387.1"/>
    </source>
</evidence>
<reference evidence="4" key="1">
    <citation type="journal article" date="2014" name="Int. J. Syst. Evol. Microbiol.">
        <title>Complete genome sequence of Corynebacterium casei LMG S-19264T (=DSM 44701T), isolated from a smear-ripened cheese.</title>
        <authorList>
            <consortium name="US DOE Joint Genome Institute (JGI-PGF)"/>
            <person name="Walter F."/>
            <person name="Albersmeier A."/>
            <person name="Kalinowski J."/>
            <person name="Ruckert C."/>
        </authorList>
    </citation>
    <scope>NUCLEOTIDE SEQUENCE</scope>
    <source>
        <strain evidence="4">CGMCC 1.15254</strain>
    </source>
</reference>
<dbReference type="PANTHER" id="PTHR43214:SF44">
    <property type="entry name" value="TWO-COMPONENT RESPONSE REGULATOR"/>
    <property type="match status" value="1"/>
</dbReference>
<dbReference type="GO" id="GO:0000160">
    <property type="term" value="P:phosphorelay signal transduction system"/>
    <property type="evidence" value="ECO:0007669"/>
    <property type="project" value="InterPro"/>
</dbReference>
<dbReference type="Pfam" id="PF00072">
    <property type="entry name" value="Response_reg"/>
    <property type="match status" value="1"/>
</dbReference>
<dbReference type="GO" id="GO:0006355">
    <property type="term" value="P:regulation of DNA-templated transcription"/>
    <property type="evidence" value="ECO:0007669"/>
    <property type="project" value="InterPro"/>
</dbReference>
<dbReference type="SMART" id="SM00448">
    <property type="entry name" value="REC"/>
    <property type="match status" value="1"/>
</dbReference>
<dbReference type="Gene3D" id="3.40.50.2300">
    <property type="match status" value="1"/>
</dbReference>
<evidence type="ECO:0000256" key="2">
    <source>
        <dbReference type="PROSITE-ProRule" id="PRU00169"/>
    </source>
</evidence>
<dbReference type="InterPro" id="IPR039420">
    <property type="entry name" value="WalR-like"/>
</dbReference>
<feature type="domain" description="Response regulatory" evidence="3">
    <location>
        <begin position="9"/>
        <end position="127"/>
    </location>
</feature>
<name>A0A917BSP6_9PROT</name>
<comment type="caution">
    <text evidence="4">The sequence shown here is derived from an EMBL/GenBank/DDBJ whole genome shotgun (WGS) entry which is preliminary data.</text>
</comment>
<protein>
    <recommendedName>
        <fullName evidence="3">Response regulatory domain-containing protein</fullName>
    </recommendedName>
</protein>
<dbReference type="InterPro" id="IPR016032">
    <property type="entry name" value="Sig_transdc_resp-reg_C-effctor"/>
</dbReference>
<gene>
    <name evidence="4" type="ORF">GCM10011332_05990</name>
</gene>
<dbReference type="PROSITE" id="PS50110">
    <property type="entry name" value="RESPONSE_REGULATORY"/>
    <property type="match status" value="1"/>
</dbReference>
<evidence type="ECO:0000313" key="5">
    <source>
        <dbReference type="Proteomes" id="UP000632498"/>
    </source>
</evidence>
<dbReference type="InterPro" id="IPR011006">
    <property type="entry name" value="CheY-like_superfamily"/>
</dbReference>
<keyword evidence="1" id="KW-0238">DNA-binding</keyword>
<dbReference type="SMART" id="SM00421">
    <property type="entry name" value="HTH_LUXR"/>
    <property type="match status" value="1"/>
</dbReference>
<dbReference type="InterPro" id="IPR000792">
    <property type="entry name" value="Tscrpt_reg_LuxR_C"/>
</dbReference>
<proteinExistence type="predicted"/>
<dbReference type="InterPro" id="IPR036388">
    <property type="entry name" value="WH-like_DNA-bd_sf"/>
</dbReference>
<feature type="modified residue" description="4-aspartylphosphate" evidence="2">
    <location>
        <position position="61"/>
    </location>
</feature>
<dbReference type="InterPro" id="IPR001789">
    <property type="entry name" value="Sig_transdc_resp-reg_receiver"/>
</dbReference>
<dbReference type="Gene3D" id="1.10.10.10">
    <property type="entry name" value="Winged helix-like DNA-binding domain superfamily/Winged helix DNA-binding domain"/>
    <property type="match status" value="1"/>
</dbReference>
<keyword evidence="2" id="KW-0597">Phosphoprotein</keyword>
<dbReference type="SUPFAM" id="SSF46894">
    <property type="entry name" value="C-terminal effector domain of the bipartite response regulators"/>
    <property type="match status" value="1"/>
</dbReference>
<accession>A0A917BSP6</accession>
<sequence length="334" mass="37869">MPLMSEKPRILFVDDEPLLLEALQRAYFRHKRSEWDMFFESNPQKAIELQRAQPFHVVVTDFHMPDINGLELAKNVQASDDSTQIVMLTGAADLDTAVNAINSTRIYRFYTKPCEPEVLEQGIEDCLLRHSQKKQSLNPPAHAGYEILNRLPIGVIVCDKNAHVIHMNQFAAEICATRQVFSIDPTTNRLRASLAAYRDEFNACIQTVNTQDRAMSLSRKDSDTPVCVIISNLKEGQNDRVMLLISDPDRHMAPSVDILQSIYDLPPSEARLLQHIVQGYSLLEAADKMGITESSARTYLKRIFSKTNTRGQPELIRSVLLTPTLHQQAPHFFN</sequence>
<dbReference type="SUPFAM" id="SSF52172">
    <property type="entry name" value="CheY-like"/>
    <property type="match status" value="1"/>
</dbReference>
<organism evidence="4 5">
    <name type="scientific">Terasakiella brassicae</name>
    <dbReference type="NCBI Taxonomy" id="1634917"/>
    <lineage>
        <taxon>Bacteria</taxon>
        <taxon>Pseudomonadati</taxon>
        <taxon>Pseudomonadota</taxon>
        <taxon>Alphaproteobacteria</taxon>
        <taxon>Rhodospirillales</taxon>
        <taxon>Terasakiellaceae</taxon>
        <taxon>Terasakiella</taxon>
    </lineage>
</organism>
<reference evidence="4" key="2">
    <citation type="submission" date="2020-09" db="EMBL/GenBank/DDBJ databases">
        <authorList>
            <person name="Sun Q."/>
            <person name="Zhou Y."/>
        </authorList>
    </citation>
    <scope>NUCLEOTIDE SEQUENCE</scope>
    <source>
        <strain evidence="4">CGMCC 1.15254</strain>
    </source>
</reference>
<dbReference type="GO" id="GO:0003677">
    <property type="term" value="F:DNA binding"/>
    <property type="evidence" value="ECO:0007669"/>
    <property type="project" value="UniProtKB-KW"/>
</dbReference>
<evidence type="ECO:0000256" key="1">
    <source>
        <dbReference type="ARBA" id="ARBA00023125"/>
    </source>
</evidence>
<dbReference type="EMBL" id="BMHV01000003">
    <property type="protein sequence ID" value="GGF55387.1"/>
    <property type="molecule type" value="Genomic_DNA"/>
</dbReference>
<dbReference type="AlphaFoldDB" id="A0A917BSP6"/>